<sequence length="131" mass="13530">MLVSVGLGGITGSHYTLDTTPPPPHITPALTAGPGPTPTPLTGQGTATCPLIFTRSHGPQRYHIPVEQEKAFEGRHFPSAGTVWEGPAATPETSAGGLRPRDITRRATVGQARPVERGEGEGNGGPQKHGG</sequence>
<feature type="region of interest" description="Disordered" evidence="1">
    <location>
        <begin position="14"/>
        <end position="46"/>
    </location>
</feature>
<keyword evidence="3" id="KW-1185">Reference proteome</keyword>
<name>A0A9Q1G5S3_SYNKA</name>
<dbReference type="Proteomes" id="UP001152622">
    <property type="component" value="Chromosome 2"/>
</dbReference>
<evidence type="ECO:0000313" key="2">
    <source>
        <dbReference type="EMBL" id="KAJ8376009.1"/>
    </source>
</evidence>
<organism evidence="2 3">
    <name type="scientific">Synaphobranchus kaupii</name>
    <name type="common">Kaup's arrowtooth eel</name>
    <dbReference type="NCBI Taxonomy" id="118154"/>
    <lineage>
        <taxon>Eukaryota</taxon>
        <taxon>Metazoa</taxon>
        <taxon>Chordata</taxon>
        <taxon>Craniata</taxon>
        <taxon>Vertebrata</taxon>
        <taxon>Euteleostomi</taxon>
        <taxon>Actinopterygii</taxon>
        <taxon>Neopterygii</taxon>
        <taxon>Teleostei</taxon>
        <taxon>Anguilliformes</taxon>
        <taxon>Synaphobranchidae</taxon>
        <taxon>Synaphobranchus</taxon>
    </lineage>
</organism>
<evidence type="ECO:0000256" key="1">
    <source>
        <dbReference type="SAM" id="MobiDB-lite"/>
    </source>
</evidence>
<evidence type="ECO:0000313" key="3">
    <source>
        <dbReference type="Proteomes" id="UP001152622"/>
    </source>
</evidence>
<accession>A0A9Q1G5S3</accession>
<comment type="caution">
    <text evidence="2">The sequence shown here is derived from an EMBL/GenBank/DDBJ whole genome shotgun (WGS) entry which is preliminary data.</text>
</comment>
<feature type="compositionally biased region" description="Gly residues" evidence="1">
    <location>
        <begin position="121"/>
        <end position="131"/>
    </location>
</feature>
<protein>
    <submittedName>
        <fullName evidence="2">Uncharacterized protein</fullName>
    </submittedName>
</protein>
<dbReference type="AlphaFoldDB" id="A0A9Q1G5S3"/>
<feature type="compositionally biased region" description="Low complexity" evidence="1">
    <location>
        <begin position="27"/>
        <end position="46"/>
    </location>
</feature>
<feature type="region of interest" description="Disordered" evidence="1">
    <location>
        <begin position="78"/>
        <end position="131"/>
    </location>
</feature>
<gene>
    <name evidence="2" type="ORF">SKAU_G00065890</name>
</gene>
<dbReference type="EMBL" id="JAINUF010000002">
    <property type="protein sequence ID" value="KAJ8376009.1"/>
    <property type="molecule type" value="Genomic_DNA"/>
</dbReference>
<reference evidence="2" key="1">
    <citation type="journal article" date="2023" name="Science">
        <title>Genome structures resolve the early diversification of teleost fishes.</title>
        <authorList>
            <person name="Parey E."/>
            <person name="Louis A."/>
            <person name="Montfort J."/>
            <person name="Bouchez O."/>
            <person name="Roques C."/>
            <person name="Iampietro C."/>
            <person name="Lluch J."/>
            <person name="Castinel A."/>
            <person name="Donnadieu C."/>
            <person name="Desvignes T."/>
            <person name="Floi Bucao C."/>
            <person name="Jouanno E."/>
            <person name="Wen M."/>
            <person name="Mejri S."/>
            <person name="Dirks R."/>
            <person name="Jansen H."/>
            <person name="Henkel C."/>
            <person name="Chen W.J."/>
            <person name="Zahm M."/>
            <person name="Cabau C."/>
            <person name="Klopp C."/>
            <person name="Thompson A.W."/>
            <person name="Robinson-Rechavi M."/>
            <person name="Braasch I."/>
            <person name="Lecointre G."/>
            <person name="Bobe J."/>
            <person name="Postlethwait J.H."/>
            <person name="Berthelot C."/>
            <person name="Roest Crollius H."/>
            <person name="Guiguen Y."/>
        </authorList>
    </citation>
    <scope>NUCLEOTIDE SEQUENCE</scope>
    <source>
        <strain evidence="2">WJC10195</strain>
    </source>
</reference>
<proteinExistence type="predicted"/>